<organism evidence="4 5">
    <name type="scientific">[Torrubiella] hemipterigena</name>
    <dbReference type="NCBI Taxonomy" id="1531966"/>
    <lineage>
        <taxon>Eukaryota</taxon>
        <taxon>Fungi</taxon>
        <taxon>Dikarya</taxon>
        <taxon>Ascomycota</taxon>
        <taxon>Pezizomycotina</taxon>
        <taxon>Sordariomycetes</taxon>
        <taxon>Hypocreomycetidae</taxon>
        <taxon>Hypocreales</taxon>
        <taxon>Clavicipitaceae</taxon>
        <taxon>Clavicipitaceae incertae sedis</taxon>
        <taxon>'Torrubiella' clade</taxon>
    </lineage>
</organism>
<evidence type="ECO:0000256" key="1">
    <source>
        <dbReference type="SAM" id="SignalP"/>
    </source>
</evidence>
<protein>
    <submittedName>
        <fullName evidence="4">Uncharacterized protein</fullName>
    </submittedName>
</protein>
<dbReference type="Pfam" id="PF23865">
    <property type="entry name" value="DUF7223"/>
    <property type="match status" value="1"/>
</dbReference>
<feature type="chain" id="PRO_5001990487" evidence="1">
    <location>
        <begin position="22"/>
        <end position="487"/>
    </location>
</feature>
<dbReference type="OrthoDB" id="160645at2759"/>
<feature type="signal peptide" evidence="1">
    <location>
        <begin position="1"/>
        <end position="21"/>
    </location>
</feature>
<dbReference type="HOGENOM" id="CLU_600013_0_0_1"/>
<evidence type="ECO:0000313" key="5">
    <source>
        <dbReference type="Proteomes" id="UP000039046"/>
    </source>
</evidence>
<feature type="domain" description="DUF7029" evidence="2">
    <location>
        <begin position="96"/>
        <end position="199"/>
    </location>
</feature>
<feature type="domain" description="DUF7223" evidence="3">
    <location>
        <begin position="233"/>
        <end position="485"/>
    </location>
</feature>
<dbReference type="Pfam" id="PF22974">
    <property type="entry name" value="DUF7029"/>
    <property type="match status" value="1"/>
</dbReference>
<dbReference type="InterPro" id="IPR054293">
    <property type="entry name" value="DUF7029"/>
</dbReference>
<proteinExistence type="predicted"/>
<accession>A0A0A1TRS0</accession>
<dbReference type="AlphaFoldDB" id="A0A0A1TRS0"/>
<keyword evidence="5" id="KW-1185">Reference proteome</keyword>
<keyword evidence="1" id="KW-0732">Signal</keyword>
<sequence length="487" mass="50155">MHAKMMYSTIVTAAIMGSVGAKPVQSRDSSTNSCPAPAAKVDVANTGNQPTMEKLVMTPATPPSVTPGDDLNLAKADSFYWVLPEQGVMANMTVAAKTGYRILNSHSFSNLVQKVDCAADDTIKVTMSSNGNTKAAETSWAWVNKEPSNTAVYIVDGANCGGQHGRQPYYVTSIEYDHDNMIASMAAKLGEWTDFIDDAEINIKGEMAPQTHGTNSTLVSRGLSKRLSKHVAIHIDHDFSSPIIATNVKGVTVGVSCAECKTQGTLDADISLSWKHGFQASVTARDNVALSALISLSASGTFVDPIVSKSVRIGTIGLPGLSIGGIVDIGPELTLDAKASLGGVSAKAEAKFGGVMSFANGQTISIGKGSTTIHPSFSALPPSLTGSVSVSGSVNPLFTLNVSALFLGKGVTGGVAVAAPILSVSAGAAVSAQQQTCANTTAAVNFAVSVGMSVDTFAGFGSPGSEPNKKVLISKTQPLLNKCIALV</sequence>
<name>A0A0A1TRS0_9HYPO</name>
<reference evidence="4 5" key="1">
    <citation type="journal article" date="2015" name="Genome Announc.">
        <title>Draft Genome Sequence and Gene Annotation of the Entomopathogenic Fungus Verticillium hemipterigenum.</title>
        <authorList>
            <person name="Horn F."/>
            <person name="Habel A."/>
            <person name="Scharf D.H."/>
            <person name="Dworschak J."/>
            <person name="Brakhage A.A."/>
            <person name="Guthke R."/>
            <person name="Hertweck C."/>
            <person name="Linde J."/>
        </authorList>
    </citation>
    <scope>NUCLEOTIDE SEQUENCE [LARGE SCALE GENOMIC DNA]</scope>
</reference>
<dbReference type="EMBL" id="CDHN01000008">
    <property type="protein sequence ID" value="CEJ94885.1"/>
    <property type="molecule type" value="Genomic_DNA"/>
</dbReference>
<evidence type="ECO:0000313" key="4">
    <source>
        <dbReference type="EMBL" id="CEJ94885.1"/>
    </source>
</evidence>
<gene>
    <name evidence="4" type="ORF">VHEMI10392</name>
</gene>
<dbReference type="InterPro" id="IPR055647">
    <property type="entry name" value="DUF7223"/>
</dbReference>
<dbReference type="Proteomes" id="UP000039046">
    <property type="component" value="Unassembled WGS sequence"/>
</dbReference>
<evidence type="ECO:0000259" key="2">
    <source>
        <dbReference type="Pfam" id="PF22974"/>
    </source>
</evidence>
<evidence type="ECO:0000259" key="3">
    <source>
        <dbReference type="Pfam" id="PF23865"/>
    </source>
</evidence>